<feature type="active site" evidence="5">
    <location>
        <position position="59"/>
    </location>
</feature>
<dbReference type="InterPro" id="IPR001568">
    <property type="entry name" value="RNase_T2-like"/>
</dbReference>
<feature type="active site" evidence="5">
    <location>
        <position position="144"/>
    </location>
</feature>
<evidence type="ECO:0000313" key="9">
    <source>
        <dbReference type="Proteomes" id="UP000054321"/>
    </source>
</evidence>
<dbReference type="FunFam" id="3.90.730.10:FF:000020">
    <property type="entry name" value="Uncharacterized protein"/>
    <property type="match status" value="1"/>
</dbReference>
<dbReference type="CDD" id="cd01061">
    <property type="entry name" value="RNase_T2_euk"/>
    <property type="match status" value="1"/>
</dbReference>
<reference evidence="8 9" key="1">
    <citation type="submission" date="2014-04" db="EMBL/GenBank/DDBJ databases">
        <authorList>
            <consortium name="DOE Joint Genome Institute"/>
            <person name="Kuo A."/>
            <person name="Martino E."/>
            <person name="Perotto S."/>
            <person name="Kohler A."/>
            <person name="Nagy L.G."/>
            <person name="Floudas D."/>
            <person name="Copeland A."/>
            <person name="Barry K.W."/>
            <person name="Cichocki N."/>
            <person name="Veneault-Fourrey C."/>
            <person name="LaButti K."/>
            <person name="Lindquist E.A."/>
            <person name="Lipzen A."/>
            <person name="Lundell T."/>
            <person name="Morin E."/>
            <person name="Murat C."/>
            <person name="Sun H."/>
            <person name="Tunlid A."/>
            <person name="Henrissat B."/>
            <person name="Grigoriev I.V."/>
            <person name="Hibbett D.S."/>
            <person name="Martin F."/>
            <person name="Nordberg H.P."/>
            <person name="Cantor M.N."/>
            <person name="Hua S.X."/>
        </authorList>
    </citation>
    <scope>NUCLEOTIDE SEQUENCE [LARGE SCALE GENOMIC DNA]</scope>
    <source>
        <strain evidence="8 9">Zn</strain>
    </source>
</reference>
<dbReference type="Pfam" id="PF00445">
    <property type="entry name" value="Ribonuclease_T2"/>
    <property type="match status" value="1"/>
</dbReference>
<dbReference type="OrthoDB" id="435754at2759"/>
<evidence type="ECO:0000256" key="3">
    <source>
        <dbReference type="ARBA" id="ARBA00022759"/>
    </source>
</evidence>
<protein>
    <recommendedName>
        <fullName evidence="2">ribonuclease T2</fullName>
        <ecNumber evidence="2">4.6.1.19</ecNumber>
    </recommendedName>
</protein>
<evidence type="ECO:0000256" key="4">
    <source>
        <dbReference type="ARBA" id="ARBA00023157"/>
    </source>
</evidence>
<dbReference type="InterPro" id="IPR018188">
    <property type="entry name" value="RNase_T2_His_AS_1"/>
</dbReference>
<feature type="active site" evidence="5">
    <location>
        <position position="140"/>
    </location>
</feature>
<accession>A0A0C3GU09</accession>
<keyword evidence="3" id="KW-0540">Nuclease</keyword>
<evidence type="ECO:0000256" key="2">
    <source>
        <dbReference type="ARBA" id="ARBA00012571"/>
    </source>
</evidence>
<keyword evidence="3" id="KW-0378">Hydrolase</keyword>
<gene>
    <name evidence="8" type="ORF">OIDMADRAFT_42634</name>
</gene>
<reference evidence="9" key="2">
    <citation type="submission" date="2015-01" db="EMBL/GenBank/DDBJ databases">
        <title>Evolutionary Origins and Diversification of the Mycorrhizal Mutualists.</title>
        <authorList>
            <consortium name="DOE Joint Genome Institute"/>
            <consortium name="Mycorrhizal Genomics Consortium"/>
            <person name="Kohler A."/>
            <person name="Kuo A."/>
            <person name="Nagy L.G."/>
            <person name="Floudas D."/>
            <person name="Copeland A."/>
            <person name="Barry K.W."/>
            <person name="Cichocki N."/>
            <person name="Veneault-Fourrey C."/>
            <person name="LaButti K."/>
            <person name="Lindquist E.A."/>
            <person name="Lipzen A."/>
            <person name="Lundell T."/>
            <person name="Morin E."/>
            <person name="Murat C."/>
            <person name="Riley R."/>
            <person name="Ohm R."/>
            <person name="Sun H."/>
            <person name="Tunlid A."/>
            <person name="Henrissat B."/>
            <person name="Grigoriev I.V."/>
            <person name="Hibbett D.S."/>
            <person name="Martin F."/>
        </authorList>
    </citation>
    <scope>NUCLEOTIDE SEQUENCE [LARGE SCALE GENOMIC DNA]</scope>
    <source>
        <strain evidence="9">Zn</strain>
    </source>
</reference>
<comment type="similarity">
    <text evidence="1 6">Belongs to the RNase T2 family.</text>
</comment>
<dbReference type="PANTHER" id="PTHR11240">
    <property type="entry name" value="RIBONUCLEASE T2"/>
    <property type="match status" value="1"/>
</dbReference>
<evidence type="ECO:0000256" key="6">
    <source>
        <dbReference type="RuleBase" id="RU004328"/>
    </source>
</evidence>
<dbReference type="GO" id="GO:0003723">
    <property type="term" value="F:RNA binding"/>
    <property type="evidence" value="ECO:0007669"/>
    <property type="project" value="InterPro"/>
</dbReference>
<dbReference type="GO" id="GO:0033897">
    <property type="term" value="F:ribonuclease T2 activity"/>
    <property type="evidence" value="ECO:0007669"/>
    <property type="project" value="UniProtKB-EC"/>
</dbReference>
<dbReference type="InterPro" id="IPR033130">
    <property type="entry name" value="RNase_T2_His_AS_2"/>
</dbReference>
<organism evidence="8 9">
    <name type="scientific">Oidiodendron maius (strain Zn)</name>
    <dbReference type="NCBI Taxonomy" id="913774"/>
    <lineage>
        <taxon>Eukaryota</taxon>
        <taxon>Fungi</taxon>
        <taxon>Dikarya</taxon>
        <taxon>Ascomycota</taxon>
        <taxon>Pezizomycotina</taxon>
        <taxon>Leotiomycetes</taxon>
        <taxon>Leotiomycetes incertae sedis</taxon>
        <taxon>Myxotrichaceae</taxon>
        <taxon>Oidiodendron</taxon>
    </lineage>
</organism>
<dbReference type="HOGENOM" id="CLU_037966_2_0_1"/>
<dbReference type="AlphaFoldDB" id="A0A0C3GU09"/>
<dbReference type="Proteomes" id="UP000054321">
    <property type="component" value="Unassembled WGS sequence"/>
</dbReference>
<feature type="signal peptide" evidence="7">
    <location>
        <begin position="1"/>
        <end position="20"/>
    </location>
</feature>
<evidence type="ECO:0000313" key="8">
    <source>
        <dbReference type="EMBL" id="KIM99545.1"/>
    </source>
</evidence>
<dbReference type="InterPro" id="IPR036430">
    <property type="entry name" value="RNase_T2-like_sf"/>
</dbReference>
<dbReference type="EMBL" id="KN832878">
    <property type="protein sequence ID" value="KIM99545.1"/>
    <property type="molecule type" value="Genomic_DNA"/>
</dbReference>
<dbReference type="Gene3D" id="3.90.730.10">
    <property type="entry name" value="Ribonuclease T2-like"/>
    <property type="match status" value="1"/>
</dbReference>
<feature type="chain" id="PRO_5002177871" description="ribonuclease T2" evidence="7">
    <location>
        <begin position="21"/>
        <end position="299"/>
    </location>
</feature>
<keyword evidence="7" id="KW-0732">Signal</keyword>
<dbReference type="SUPFAM" id="SSF55895">
    <property type="entry name" value="Ribonuclease Rh-like"/>
    <property type="match status" value="1"/>
</dbReference>
<dbReference type="GO" id="GO:0006401">
    <property type="term" value="P:RNA catabolic process"/>
    <property type="evidence" value="ECO:0007669"/>
    <property type="project" value="TreeGrafter"/>
</dbReference>
<proteinExistence type="inferred from homology"/>
<dbReference type="GO" id="GO:0005576">
    <property type="term" value="C:extracellular region"/>
    <property type="evidence" value="ECO:0007669"/>
    <property type="project" value="TreeGrafter"/>
</dbReference>
<dbReference type="EC" id="4.6.1.19" evidence="2"/>
<keyword evidence="4" id="KW-1015">Disulfide bond</keyword>
<dbReference type="PROSITE" id="PS00531">
    <property type="entry name" value="RNASE_T2_2"/>
    <property type="match status" value="1"/>
</dbReference>
<dbReference type="InterPro" id="IPR033697">
    <property type="entry name" value="Ribonuclease_T2_eukaryotic"/>
</dbReference>
<evidence type="ECO:0000256" key="1">
    <source>
        <dbReference type="ARBA" id="ARBA00007469"/>
    </source>
</evidence>
<sequence length="299" mass="33238">MLRLAAVVALFALYADPLLTDSCCTETFGGLVLSTQFWDTYTGLEAQGQVLPKDTWTLHGLWPDFCNGSYTQYCDLDRQYDPAPSPNTTTGTPSGTPVPPYKGPSISTFLEPFGKQDLLAYMNKYWISQGSPNGNFWGHEFSKHGTCYSTFDLPCYGPQYRKHEEVVDFFETAVMYYQTLPTYRWLAEKSIRPCNTTTYSLKDLQHALTEGFGALPYVGCSGPRYNATAAGKGSSDNGMTVVSEVWYYHHVLGRVQNGRARPVDASINGASVSNCAKTHGALHYYERTPGCVKMPKVIR</sequence>
<dbReference type="PANTHER" id="PTHR11240:SF17">
    <property type="entry name" value="RIBONUCLEASE T2"/>
    <property type="match status" value="1"/>
</dbReference>
<dbReference type="InParanoid" id="A0A0C3GU09"/>
<keyword evidence="9" id="KW-1185">Reference proteome</keyword>
<evidence type="ECO:0000256" key="5">
    <source>
        <dbReference type="PIRSR" id="PIRSR633697-1"/>
    </source>
</evidence>
<keyword evidence="3" id="KW-0255">Endonuclease</keyword>
<dbReference type="PROSITE" id="PS00530">
    <property type="entry name" value="RNASE_T2_1"/>
    <property type="match status" value="1"/>
</dbReference>
<evidence type="ECO:0000256" key="7">
    <source>
        <dbReference type="SAM" id="SignalP"/>
    </source>
</evidence>
<name>A0A0C3GU09_OIDMZ</name>